<feature type="region of interest" description="Disordered" evidence="1">
    <location>
        <begin position="145"/>
        <end position="209"/>
    </location>
</feature>
<proteinExistence type="predicted"/>
<evidence type="ECO:0000313" key="3">
    <source>
        <dbReference type="Proteomes" id="UP000828924"/>
    </source>
</evidence>
<reference evidence="2 3" key="1">
    <citation type="submission" date="2021-03" db="EMBL/GenBank/DDBJ databases">
        <title>Complete genome of Streptomyces formicae strain 1H-GS9 (DSM 100524).</title>
        <authorList>
            <person name="Atanasov K.E."/>
            <person name="Altabella T."/>
            <person name="Ferrer A."/>
        </authorList>
    </citation>
    <scope>NUCLEOTIDE SEQUENCE [LARGE SCALE GENOMIC DNA]</scope>
    <source>
        <strain evidence="2 3">1H-GS9</strain>
    </source>
</reference>
<dbReference type="Proteomes" id="UP000828924">
    <property type="component" value="Chromosome"/>
</dbReference>
<feature type="compositionally biased region" description="Low complexity" evidence="1">
    <location>
        <begin position="68"/>
        <end position="86"/>
    </location>
</feature>
<dbReference type="EMBL" id="CP071872">
    <property type="protein sequence ID" value="UNM10839.1"/>
    <property type="molecule type" value="Genomic_DNA"/>
</dbReference>
<feature type="compositionally biased region" description="Low complexity" evidence="1">
    <location>
        <begin position="169"/>
        <end position="181"/>
    </location>
</feature>
<organism evidence="2 3">
    <name type="scientific">Streptomyces formicae</name>
    <dbReference type="NCBI Taxonomy" id="1616117"/>
    <lineage>
        <taxon>Bacteria</taxon>
        <taxon>Bacillati</taxon>
        <taxon>Actinomycetota</taxon>
        <taxon>Actinomycetes</taxon>
        <taxon>Kitasatosporales</taxon>
        <taxon>Streptomycetaceae</taxon>
        <taxon>Streptomyces</taxon>
    </lineage>
</organism>
<accession>A0ABY3WHA5</accession>
<evidence type="ECO:0000313" key="2">
    <source>
        <dbReference type="EMBL" id="UNM10839.1"/>
    </source>
</evidence>
<protein>
    <submittedName>
        <fullName evidence="2">Uncharacterized protein</fullName>
    </submittedName>
</protein>
<gene>
    <name evidence="2" type="ORF">J4032_04295</name>
</gene>
<keyword evidence="3" id="KW-1185">Reference proteome</keyword>
<name>A0ABY3WHA5_9ACTN</name>
<sequence>MTFTAARPAAAVRLARGAARRYAVRAAQVLLFAGGLMVLGFVLGGQAQAAEQPGAAATAERVPDAGRTAESTKSTKSAESAESAATRGAEPASKLSESGEPVEPVGGAVAERVVEPVVRTAVQPVEQALAGAVQGVGRGVEQAVPERPLPEPSLPEWPGAGIPAPAPTSPEASAPGPASTPVQDLPQTAAAPADGHGDDPRAAVPAGAPAYEGTYAGPAAAVNRTHVGPALGGRLPLAPGRAPAAPGGCAVAQTAGDGHTHRGDLHGAWFQDAVEFGLVPGSRRPGTGTGVRERHRDILEFPG</sequence>
<dbReference type="RefSeq" id="WP_242329375.1">
    <property type="nucleotide sequence ID" value="NZ_CP071872.1"/>
</dbReference>
<feature type="compositionally biased region" description="Basic and acidic residues" evidence="1">
    <location>
        <begin position="291"/>
        <end position="303"/>
    </location>
</feature>
<feature type="region of interest" description="Disordered" evidence="1">
    <location>
        <begin position="280"/>
        <end position="303"/>
    </location>
</feature>
<feature type="region of interest" description="Disordered" evidence="1">
    <location>
        <begin position="54"/>
        <end position="103"/>
    </location>
</feature>
<feature type="region of interest" description="Disordered" evidence="1">
    <location>
        <begin position="238"/>
        <end position="264"/>
    </location>
</feature>
<evidence type="ECO:0000256" key="1">
    <source>
        <dbReference type="SAM" id="MobiDB-lite"/>
    </source>
</evidence>
<feature type="compositionally biased region" description="Low complexity" evidence="1">
    <location>
        <begin position="238"/>
        <end position="248"/>
    </location>
</feature>